<name>A0ACC2L705_PERAE</name>
<keyword evidence="2" id="KW-1185">Reference proteome</keyword>
<dbReference type="EMBL" id="CM056815">
    <property type="protein sequence ID" value="KAJ8628956.1"/>
    <property type="molecule type" value="Genomic_DNA"/>
</dbReference>
<dbReference type="Proteomes" id="UP001234297">
    <property type="component" value="Chromosome 7"/>
</dbReference>
<proteinExistence type="predicted"/>
<evidence type="ECO:0000313" key="1">
    <source>
        <dbReference type="EMBL" id="KAJ8628956.1"/>
    </source>
</evidence>
<comment type="caution">
    <text evidence="1">The sequence shown here is derived from an EMBL/GenBank/DDBJ whole genome shotgun (WGS) entry which is preliminary data.</text>
</comment>
<reference evidence="1 2" key="1">
    <citation type="journal article" date="2022" name="Hortic Res">
        <title>A haplotype resolved chromosomal level avocado genome allows analysis of novel avocado genes.</title>
        <authorList>
            <person name="Nath O."/>
            <person name="Fletcher S.J."/>
            <person name="Hayward A."/>
            <person name="Shaw L.M."/>
            <person name="Masouleh A.K."/>
            <person name="Furtado A."/>
            <person name="Henry R.J."/>
            <person name="Mitter N."/>
        </authorList>
    </citation>
    <scope>NUCLEOTIDE SEQUENCE [LARGE SCALE GENOMIC DNA]</scope>
    <source>
        <strain evidence="2">cv. Hass</strain>
    </source>
</reference>
<evidence type="ECO:0000313" key="2">
    <source>
        <dbReference type="Proteomes" id="UP001234297"/>
    </source>
</evidence>
<accession>A0ACC2L705</accession>
<protein>
    <submittedName>
        <fullName evidence="1">Uncharacterized protein</fullName>
    </submittedName>
</protein>
<gene>
    <name evidence="1" type="ORF">MRB53_022279</name>
</gene>
<sequence length="108" mass="12087">MDFLVTINQKKVVAAATPSQEHLLPLSNFDLLFPPIDVNVFFCYERPHKPNDLAFTSMTRILKNSLSQALVSFYALASEVVMSSASEPELLCNNRGVDFMEAYADVEL</sequence>
<organism evidence="1 2">
    <name type="scientific">Persea americana</name>
    <name type="common">Avocado</name>
    <dbReference type="NCBI Taxonomy" id="3435"/>
    <lineage>
        <taxon>Eukaryota</taxon>
        <taxon>Viridiplantae</taxon>
        <taxon>Streptophyta</taxon>
        <taxon>Embryophyta</taxon>
        <taxon>Tracheophyta</taxon>
        <taxon>Spermatophyta</taxon>
        <taxon>Magnoliopsida</taxon>
        <taxon>Magnoliidae</taxon>
        <taxon>Laurales</taxon>
        <taxon>Lauraceae</taxon>
        <taxon>Persea</taxon>
    </lineage>
</organism>